<dbReference type="EnsemblMetazoa" id="HelroT179479">
    <property type="protein sequence ID" value="HelroP179479"/>
    <property type="gene ID" value="HelroG179479"/>
</dbReference>
<evidence type="ECO:0008006" key="5">
    <source>
        <dbReference type="Google" id="ProtNLM"/>
    </source>
</evidence>
<dbReference type="EMBL" id="AMQM01006864">
    <property type="status" value="NOT_ANNOTATED_CDS"/>
    <property type="molecule type" value="Genomic_DNA"/>
</dbReference>
<name>T1FER9_HELRO</name>
<dbReference type="PANTHER" id="PTHR46780">
    <property type="entry name" value="PROTEIN EVA-1"/>
    <property type="match status" value="1"/>
</dbReference>
<dbReference type="InterPro" id="IPR043159">
    <property type="entry name" value="Lectin_gal-bd_sf"/>
</dbReference>
<gene>
    <name evidence="3" type="primary">20207318</name>
    <name evidence="2" type="ORF">HELRODRAFT_179479</name>
</gene>
<organism evidence="3 4">
    <name type="scientific">Helobdella robusta</name>
    <name type="common">Californian leech</name>
    <dbReference type="NCBI Taxonomy" id="6412"/>
    <lineage>
        <taxon>Eukaryota</taxon>
        <taxon>Metazoa</taxon>
        <taxon>Spiralia</taxon>
        <taxon>Lophotrochozoa</taxon>
        <taxon>Annelida</taxon>
        <taxon>Clitellata</taxon>
        <taxon>Hirudinea</taxon>
        <taxon>Rhynchobdellida</taxon>
        <taxon>Glossiphoniidae</taxon>
        <taxon>Helobdella</taxon>
    </lineage>
</organism>
<evidence type="ECO:0000313" key="4">
    <source>
        <dbReference type="Proteomes" id="UP000015101"/>
    </source>
</evidence>
<dbReference type="InParanoid" id="T1FER9"/>
<evidence type="ECO:0000313" key="3">
    <source>
        <dbReference type="EnsemblMetazoa" id="HelroP179479"/>
    </source>
</evidence>
<reference evidence="4" key="1">
    <citation type="submission" date="2012-12" db="EMBL/GenBank/DDBJ databases">
        <authorList>
            <person name="Hellsten U."/>
            <person name="Grimwood J."/>
            <person name="Chapman J.A."/>
            <person name="Shapiro H."/>
            <person name="Aerts A."/>
            <person name="Otillar R.P."/>
            <person name="Terry A.Y."/>
            <person name="Boore J.L."/>
            <person name="Simakov O."/>
            <person name="Marletaz F."/>
            <person name="Cho S.-J."/>
            <person name="Edsinger-Gonzales E."/>
            <person name="Havlak P."/>
            <person name="Kuo D.-H."/>
            <person name="Larsson T."/>
            <person name="Lv J."/>
            <person name="Arendt D."/>
            <person name="Savage R."/>
            <person name="Osoegawa K."/>
            <person name="de Jong P."/>
            <person name="Lindberg D.R."/>
            <person name="Seaver E.C."/>
            <person name="Weisblat D.A."/>
            <person name="Putnam N.H."/>
            <person name="Grigoriev I.V."/>
            <person name="Rokhsar D.S."/>
        </authorList>
    </citation>
    <scope>NUCLEOTIDE SEQUENCE</scope>
</reference>
<proteinExistence type="predicted"/>
<keyword evidence="1" id="KW-0812">Transmembrane</keyword>
<dbReference type="CTD" id="20207318"/>
<dbReference type="AlphaFoldDB" id="T1FER9"/>
<protein>
    <recommendedName>
        <fullName evidence="5">SUEL-type lectin domain-containing protein</fullName>
    </recommendedName>
</protein>
<dbReference type="RefSeq" id="XP_009026558.1">
    <property type="nucleotide sequence ID" value="XM_009028310.1"/>
</dbReference>
<reference evidence="2 4" key="2">
    <citation type="journal article" date="2013" name="Nature">
        <title>Insights into bilaterian evolution from three spiralian genomes.</title>
        <authorList>
            <person name="Simakov O."/>
            <person name="Marletaz F."/>
            <person name="Cho S.J."/>
            <person name="Edsinger-Gonzales E."/>
            <person name="Havlak P."/>
            <person name="Hellsten U."/>
            <person name="Kuo D.H."/>
            <person name="Larsson T."/>
            <person name="Lv J."/>
            <person name="Arendt D."/>
            <person name="Savage R."/>
            <person name="Osoegawa K."/>
            <person name="de Jong P."/>
            <person name="Grimwood J."/>
            <person name="Chapman J.A."/>
            <person name="Shapiro H."/>
            <person name="Aerts A."/>
            <person name="Otillar R.P."/>
            <person name="Terry A.Y."/>
            <person name="Boore J.L."/>
            <person name="Grigoriev I.V."/>
            <person name="Lindberg D.R."/>
            <person name="Seaver E.C."/>
            <person name="Weisblat D.A."/>
            <person name="Putnam N.H."/>
            <person name="Rokhsar D.S."/>
        </authorList>
    </citation>
    <scope>NUCLEOTIDE SEQUENCE</scope>
</reference>
<keyword evidence="1" id="KW-0472">Membrane</keyword>
<accession>T1FER9</accession>
<keyword evidence="4" id="KW-1185">Reference proteome</keyword>
<feature type="transmembrane region" description="Helical" evidence="1">
    <location>
        <begin position="91"/>
        <end position="110"/>
    </location>
</feature>
<keyword evidence="1" id="KW-1133">Transmembrane helix</keyword>
<evidence type="ECO:0000313" key="2">
    <source>
        <dbReference type="EMBL" id="ESN95405.1"/>
    </source>
</evidence>
<sequence>MHLGYINCYSDVTTLMDARCSALPECHVRVPDAEFEATRPCLKELKTYLEVSYACVPGKYGRGSGYFINGRSRNKNGTCVRKKDSIIMRCYILPGALTTLTFYKLIWAMFS</sequence>
<dbReference type="GeneID" id="20207318"/>
<reference evidence="3" key="3">
    <citation type="submission" date="2015-06" db="UniProtKB">
        <authorList>
            <consortium name="EnsemblMetazoa"/>
        </authorList>
    </citation>
    <scope>IDENTIFICATION</scope>
</reference>
<dbReference type="HOGENOM" id="CLU_2161079_0_0_1"/>
<dbReference type="KEGG" id="hro:HELRODRAFT_179479"/>
<evidence type="ECO:0000256" key="1">
    <source>
        <dbReference type="SAM" id="Phobius"/>
    </source>
</evidence>
<dbReference type="Proteomes" id="UP000015101">
    <property type="component" value="Unassembled WGS sequence"/>
</dbReference>
<dbReference type="Gene3D" id="2.60.120.740">
    <property type="match status" value="1"/>
</dbReference>
<dbReference type="EMBL" id="KB097528">
    <property type="protein sequence ID" value="ESN95405.1"/>
    <property type="molecule type" value="Genomic_DNA"/>
</dbReference>